<name>A0A5C7ACW1_9FLAO</name>
<protein>
    <recommendedName>
        <fullName evidence="5">DUF4179 domain-containing protein</fullName>
    </recommendedName>
</protein>
<evidence type="ECO:0008006" key="5">
    <source>
        <dbReference type="Google" id="ProtNLM"/>
    </source>
</evidence>
<sequence length="182" mass="20976">MMQNDSIEKLFKDLDPDFDFESPKEGHEQRFLKRLHNHPMTPTTRFKVYKFIAAIAAVLVIGFGVFKVVKPQPKTNDLASVSEQMSQTQNFFTTTINSELNKIKTIRTPENDAMVSDALKQMDVLETNYKRLKKDLQESGNDQRVVYAMISNLQNRIDLLEDVLASIEKLKKLHSEQTQLTL</sequence>
<dbReference type="EMBL" id="VORX01000007">
    <property type="protein sequence ID" value="TXE06516.1"/>
    <property type="molecule type" value="Genomic_DNA"/>
</dbReference>
<keyword evidence="2" id="KW-1133">Transmembrane helix</keyword>
<dbReference type="OrthoDB" id="1143801at2"/>
<gene>
    <name evidence="3" type="ORF">ES711_13465</name>
</gene>
<proteinExistence type="predicted"/>
<feature type="coiled-coil region" evidence="1">
    <location>
        <begin position="115"/>
        <end position="170"/>
    </location>
</feature>
<reference evidence="3 4" key="1">
    <citation type="submission" date="2019-08" db="EMBL/GenBank/DDBJ databases">
        <title>Genome sequence of Gelidibacter salicanalis IC162T.</title>
        <authorList>
            <person name="Bowman J.P."/>
        </authorList>
    </citation>
    <scope>NUCLEOTIDE SEQUENCE [LARGE SCALE GENOMIC DNA]</scope>
    <source>
        <strain evidence="3 4">IC162</strain>
    </source>
</reference>
<comment type="caution">
    <text evidence="3">The sequence shown here is derived from an EMBL/GenBank/DDBJ whole genome shotgun (WGS) entry which is preliminary data.</text>
</comment>
<accession>A0A5C7ACW1</accession>
<keyword evidence="1" id="KW-0175">Coiled coil</keyword>
<keyword evidence="2" id="KW-0472">Membrane</keyword>
<organism evidence="3 4">
    <name type="scientific">Gelidibacter salicanalis</name>
    <dbReference type="NCBI Taxonomy" id="291193"/>
    <lineage>
        <taxon>Bacteria</taxon>
        <taxon>Pseudomonadati</taxon>
        <taxon>Bacteroidota</taxon>
        <taxon>Flavobacteriia</taxon>
        <taxon>Flavobacteriales</taxon>
        <taxon>Flavobacteriaceae</taxon>
        <taxon>Gelidibacter</taxon>
    </lineage>
</organism>
<keyword evidence="4" id="KW-1185">Reference proteome</keyword>
<dbReference type="RefSeq" id="WP_146893827.1">
    <property type="nucleotide sequence ID" value="NZ_VORX01000007.1"/>
</dbReference>
<evidence type="ECO:0000256" key="1">
    <source>
        <dbReference type="SAM" id="Coils"/>
    </source>
</evidence>
<evidence type="ECO:0000313" key="3">
    <source>
        <dbReference type="EMBL" id="TXE06516.1"/>
    </source>
</evidence>
<evidence type="ECO:0000256" key="2">
    <source>
        <dbReference type="SAM" id="Phobius"/>
    </source>
</evidence>
<dbReference type="AlphaFoldDB" id="A0A5C7ACW1"/>
<dbReference type="Proteomes" id="UP000321734">
    <property type="component" value="Unassembled WGS sequence"/>
</dbReference>
<evidence type="ECO:0000313" key="4">
    <source>
        <dbReference type="Proteomes" id="UP000321734"/>
    </source>
</evidence>
<feature type="transmembrane region" description="Helical" evidence="2">
    <location>
        <begin position="48"/>
        <end position="69"/>
    </location>
</feature>
<keyword evidence="2" id="KW-0812">Transmembrane</keyword>